<keyword evidence="6 7" id="KW-0472">Membrane</keyword>
<dbReference type="HAMAP" id="MF_01147">
    <property type="entry name" value="Lgt"/>
    <property type="match status" value="1"/>
</dbReference>
<dbReference type="GO" id="GO:0008961">
    <property type="term" value="F:phosphatidylglycerol-prolipoprotein diacylglyceryl transferase activity"/>
    <property type="evidence" value="ECO:0007669"/>
    <property type="project" value="UniProtKB-UniRule"/>
</dbReference>
<dbReference type="InterPro" id="IPR001640">
    <property type="entry name" value="Lgt"/>
</dbReference>
<keyword evidence="3 7" id="KW-0808">Transferase</keyword>
<evidence type="ECO:0000256" key="6">
    <source>
        <dbReference type="ARBA" id="ARBA00023136"/>
    </source>
</evidence>
<accession>U2S2Z4</accession>
<dbReference type="UniPathway" id="UPA00664"/>
<evidence type="ECO:0000256" key="2">
    <source>
        <dbReference type="ARBA" id="ARBA00022475"/>
    </source>
</evidence>
<dbReference type="eggNOG" id="COG0682">
    <property type="taxonomic scope" value="Bacteria"/>
</dbReference>
<evidence type="ECO:0000256" key="3">
    <source>
        <dbReference type="ARBA" id="ARBA00022679"/>
    </source>
</evidence>
<dbReference type="PROSITE" id="PS01311">
    <property type="entry name" value="LGT"/>
    <property type="match status" value="1"/>
</dbReference>
<feature type="transmembrane region" description="Helical" evidence="7">
    <location>
        <begin position="18"/>
        <end position="36"/>
    </location>
</feature>
<dbReference type="NCBIfam" id="TIGR00544">
    <property type="entry name" value="lgt"/>
    <property type="match status" value="1"/>
</dbReference>
<protein>
    <recommendedName>
        <fullName evidence="7">Phosphatidylglycerol--prolipoprotein diacylglyceryl transferase</fullName>
        <ecNumber evidence="7">2.5.1.145</ecNumber>
    </recommendedName>
</protein>
<feature type="transmembrane region" description="Helical" evidence="7">
    <location>
        <begin position="48"/>
        <end position="72"/>
    </location>
</feature>
<dbReference type="GO" id="GO:0042158">
    <property type="term" value="P:lipoprotein biosynthetic process"/>
    <property type="evidence" value="ECO:0007669"/>
    <property type="project" value="UniProtKB-UniRule"/>
</dbReference>
<evidence type="ECO:0000256" key="5">
    <source>
        <dbReference type="ARBA" id="ARBA00022989"/>
    </source>
</evidence>
<keyword evidence="8" id="KW-0449">Lipoprotein</keyword>
<evidence type="ECO:0000256" key="4">
    <source>
        <dbReference type="ARBA" id="ARBA00022692"/>
    </source>
</evidence>
<comment type="pathway">
    <text evidence="7">Protein modification; lipoprotein biosynthesis (diacylglyceryl transfer).</text>
</comment>
<keyword evidence="9" id="KW-1185">Reference proteome</keyword>
<name>U2S2Z4_9BACL</name>
<evidence type="ECO:0000256" key="1">
    <source>
        <dbReference type="ARBA" id="ARBA00007150"/>
    </source>
</evidence>
<dbReference type="RefSeq" id="WP_021752319.1">
    <property type="nucleotide sequence ID" value="NZ_KI271798.1"/>
</dbReference>
<dbReference type="AlphaFoldDB" id="U2S2Z4"/>
<dbReference type="PANTHER" id="PTHR30589">
    <property type="entry name" value="PROLIPOPROTEIN DIACYLGLYCERYL TRANSFERASE"/>
    <property type="match status" value="1"/>
</dbReference>
<keyword evidence="2 7" id="KW-1003">Cell membrane</keyword>
<feature type="binding site" evidence="7">
    <location>
        <position position="135"/>
    </location>
    <ligand>
        <name>a 1,2-diacyl-sn-glycero-3-phospho-(1'-sn-glycerol)</name>
        <dbReference type="ChEBI" id="CHEBI:64716"/>
    </ligand>
</feature>
<organism evidence="8 9">
    <name type="scientific">Gemella bergeri ATCC 700627</name>
    <dbReference type="NCBI Taxonomy" id="1321820"/>
    <lineage>
        <taxon>Bacteria</taxon>
        <taxon>Bacillati</taxon>
        <taxon>Bacillota</taxon>
        <taxon>Bacilli</taxon>
        <taxon>Bacillales</taxon>
        <taxon>Gemellaceae</taxon>
        <taxon>Gemella</taxon>
    </lineage>
</organism>
<dbReference type="GO" id="GO:0005886">
    <property type="term" value="C:plasma membrane"/>
    <property type="evidence" value="ECO:0007669"/>
    <property type="project" value="UniProtKB-SubCell"/>
</dbReference>
<feature type="transmembrane region" description="Helical" evidence="7">
    <location>
        <begin position="84"/>
        <end position="109"/>
    </location>
</feature>
<feature type="transmembrane region" description="Helical" evidence="7">
    <location>
        <begin position="231"/>
        <end position="252"/>
    </location>
</feature>
<proteinExistence type="inferred from homology"/>
<comment type="function">
    <text evidence="7">Catalyzes the transfer of the diacylglyceryl group from phosphatidylglycerol to the sulfhydryl group of the N-terminal cysteine of a prolipoprotein, the first step in the formation of mature lipoproteins.</text>
</comment>
<comment type="catalytic activity">
    <reaction evidence="7">
        <text>L-cysteinyl-[prolipoprotein] + a 1,2-diacyl-sn-glycero-3-phospho-(1'-sn-glycerol) = an S-1,2-diacyl-sn-glyceryl-L-cysteinyl-[prolipoprotein] + sn-glycerol 1-phosphate + H(+)</text>
        <dbReference type="Rhea" id="RHEA:56712"/>
        <dbReference type="Rhea" id="RHEA-COMP:14679"/>
        <dbReference type="Rhea" id="RHEA-COMP:14680"/>
        <dbReference type="ChEBI" id="CHEBI:15378"/>
        <dbReference type="ChEBI" id="CHEBI:29950"/>
        <dbReference type="ChEBI" id="CHEBI:57685"/>
        <dbReference type="ChEBI" id="CHEBI:64716"/>
        <dbReference type="ChEBI" id="CHEBI:140658"/>
        <dbReference type="EC" id="2.5.1.145"/>
    </reaction>
</comment>
<comment type="subcellular location">
    <subcellularLocation>
        <location evidence="7">Cell membrane</location>
        <topology evidence="7">Multi-pass membrane protein</topology>
    </subcellularLocation>
</comment>
<reference evidence="8 9" key="1">
    <citation type="submission" date="2013-08" db="EMBL/GenBank/DDBJ databases">
        <authorList>
            <person name="Weinstock G."/>
            <person name="Sodergren E."/>
            <person name="Wylie T."/>
            <person name="Fulton L."/>
            <person name="Fulton R."/>
            <person name="Fronick C."/>
            <person name="O'Laughlin M."/>
            <person name="Godfrey J."/>
            <person name="Miner T."/>
            <person name="Herter B."/>
            <person name="Appelbaum E."/>
            <person name="Cordes M."/>
            <person name="Lek S."/>
            <person name="Wollam A."/>
            <person name="Pepin K.H."/>
            <person name="Palsikar V.B."/>
            <person name="Mitreva M."/>
            <person name="Wilson R.K."/>
        </authorList>
    </citation>
    <scope>NUCLEOTIDE SEQUENCE [LARGE SCALE GENOMIC DNA]</scope>
    <source>
        <strain evidence="8 9">ATCC 700627</strain>
    </source>
</reference>
<comment type="similarity">
    <text evidence="1 7">Belongs to the Lgt family.</text>
</comment>
<dbReference type="HOGENOM" id="CLU_013386_0_1_9"/>
<dbReference type="Pfam" id="PF01790">
    <property type="entry name" value="LGT"/>
    <property type="match status" value="1"/>
</dbReference>
<comment type="caution">
    <text evidence="8">The sequence shown here is derived from an EMBL/GenBank/DDBJ whole genome shotgun (WGS) entry which is preliminary data.</text>
</comment>
<sequence>MTVNYINPIAFHLFSKPIYWYGIIIATTVLIAYLMAEKEATKRGLPDEIMLDLLLRMLPVAFIFARLYYVVFRWDNYSKNPGEIIAIWDGGIAIYGGLIGGFLVLYFFAKKRNIKIIKLLDIIAPSLLIGQALGRWGNFFNHEAFGGIVTRKYLQDRLIPNFIIENMYIDGAYRQPTFLYESLWCVVALIILLVVRNKLSQSEVFVGYLILYGTERFIVEGMRTDSLYLGVFRISQVLSLVFVIGSLIYLILLNTKYKDKKILYINS</sequence>
<dbReference type="EMBL" id="AWVP01000072">
    <property type="protein sequence ID" value="ERK57172.1"/>
    <property type="molecule type" value="Genomic_DNA"/>
</dbReference>
<evidence type="ECO:0000256" key="7">
    <source>
        <dbReference type="HAMAP-Rule" id="MF_01147"/>
    </source>
</evidence>
<keyword evidence="5 7" id="KW-1133">Transmembrane helix</keyword>
<dbReference type="Proteomes" id="UP000016637">
    <property type="component" value="Unassembled WGS sequence"/>
</dbReference>
<evidence type="ECO:0000313" key="9">
    <source>
        <dbReference type="Proteomes" id="UP000016637"/>
    </source>
</evidence>
<feature type="transmembrane region" description="Helical" evidence="7">
    <location>
        <begin position="177"/>
        <end position="195"/>
    </location>
</feature>
<dbReference type="EC" id="2.5.1.145" evidence="7"/>
<evidence type="ECO:0000313" key="8">
    <source>
        <dbReference type="EMBL" id="ERK57172.1"/>
    </source>
</evidence>
<keyword evidence="4 7" id="KW-0812">Transmembrane</keyword>
<dbReference type="PATRIC" id="fig|1321820.3.peg.1104"/>
<gene>
    <name evidence="7" type="primary">lgt</name>
    <name evidence="8" type="ORF">HMPREF1983_01139</name>
</gene>
<dbReference type="PANTHER" id="PTHR30589:SF0">
    <property type="entry name" value="PHOSPHATIDYLGLYCEROL--PROLIPOPROTEIN DIACYLGLYCERYL TRANSFERASE"/>
    <property type="match status" value="1"/>
</dbReference>